<organism evidence="1">
    <name type="scientific">Anguilla anguilla</name>
    <name type="common">European freshwater eel</name>
    <name type="synonym">Muraena anguilla</name>
    <dbReference type="NCBI Taxonomy" id="7936"/>
    <lineage>
        <taxon>Eukaryota</taxon>
        <taxon>Metazoa</taxon>
        <taxon>Chordata</taxon>
        <taxon>Craniata</taxon>
        <taxon>Vertebrata</taxon>
        <taxon>Euteleostomi</taxon>
        <taxon>Actinopterygii</taxon>
        <taxon>Neopterygii</taxon>
        <taxon>Teleostei</taxon>
        <taxon>Anguilliformes</taxon>
        <taxon>Anguillidae</taxon>
        <taxon>Anguilla</taxon>
    </lineage>
</organism>
<evidence type="ECO:0000313" key="1">
    <source>
        <dbReference type="EMBL" id="JAH08155.1"/>
    </source>
</evidence>
<dbReference type="EMBL" id="GBXM01100422">
    <property type="protein sequence ID" value="JAH08155.1"/>
    <property type="molecule type" value="Transcribed_RNA"/>
</dbReference>
<sequence>MLKNACGKPALKKGLNHFSEQLHTPRTAYAYPNLKVQRLILYLYCLSK</sequence>
<reference evidence="1" key="2">
    <citation type="journal article" date="2015" name="Fish Shellfish Immunol.">
        <title>Early steps in the European eel (Anguilla anguilla)-Vibrio vulnificus interaction in the gills: Role of the RtxA13 toxin.</title>
        <authorList>
            <person name="Callol A."/>
            <person name="Pajuelo D."/>
            <person name="Ebbesson L."/>
            <person name="Teles M."/>
            <person name="MacKenzie S."/>
            <person name="Amaro C."/>
        </authorList>
    </citation>
    <scope>NUCLEOTIDE SEQUENCE</scope>
</reference>
<accession>A0A0E9PVM8</accession>
<protein>
    <submittedName>
        <fullName evidence="1">Uncharacterized protein</fullName>
    </submittedName>
</protein>
<proteinExistence type="predicted"/>
<name>A0A0E9PVM8_ANGAN</name>
<reference evidence="1" key="1">
    <citation type="submission" date="2014-11" db="EMBL/GenBank/DDBJ databases">
        <authorList>
            <person name="Amaro Gonzalez C."/>
        </authorList>
    </citation>
    <scope>NUCLEOTIDE SEQUENCE</scope>
</reference>
<dbReference type="AlphaFoldDB" id="A0A0E9PVM8"/>